<accession>A0A3P8ETY6</accession>
<dbReference type="AlphaFoldDB" id="A0A3P8ETY6"/>
<protein>
    <submittedName>
        <fullName evidence="1">Uncharacterized protein</fullName>
    </submittedName>
</protein>
<dbReference type="EMBL" id="UZAL01032220">
    <property type="protein sequence ID" value="VDP60371.1"/>
    <property type="molecule type" value="Genomic_DNA"/>
</dbReference>
<sequence length="68" mass="7282">MSCTFGAKDVGSELIKIMKGSAFRGVVNGPPVRRVQLLEPVLYLNKIQVCKALSAAIRLASLTLLPTP</sequence>
<dbReference type="Proteomes" id="UP000269396">
    <property type="component" value="Unassembled WGS sequence"/>
</dbReference>
<evidence type="ECO:0000313" key="2">
    <source>
        <dbReference type="Proteomes" id="UP000269396"/>
    </source>
</evidence>
<evidence type="ECO:0000313" key="1">
    <source>
        <dbReference type="EMBL" id="VDP60371.1"/>
    </source>
</evidence>
<reference evidence="1 2" key="1">
    <citation type="submission" date="2018-11" db="EMBL/GenBank/DDBJ databases">
        <authorList>
            <consortium name="Pathogen Informatics"/>
        </authorList>
    </citation>
    <scope>NUCLEOTIDE SEQUENCE [LARGE SCALE GENOMIC DNA]</scope>
    <source>
        <strain>Denwood</strain>
        <strain evidence="2">Zambia</strain>
    </source>
</reference>
<proteinExistence type="predicted"/>
<name>A0A3P8ETY6_9TREM</name>
<gene>
    <name evidence="1" type="ORF">SMTD_LOCUS12217</name>
</gene>
<organism evidence="1 2">
    <name type="scientific">Schistosoma mattheei</name>
    <dbReference type="NCBI Taxonomy" id="31246"/>
    <lineage>
        <taxon>Eukaryota</taxon>
        <taxon>Metazoa</taxon>
        <taxon>Spiralia</taxon>
        <taxon>Lophotrochozoa</taxon>
        <taxon>Platyhelminthes</taxon>
        <taxon>Trematoda</taxon>
        <taxon>Digenea</taxon>
        <taxon>Strigeidida</taxon>
        <taxon>Schistosomatoidea</taxon>
        <taxon>Schistosomatidae</taxon>
        <taxon>Schistosoma</taxon>
    </lineage>
</organism>
<keyword evidence="2" id="KW-1185">Reference proteome</keyword>